<dbReference type="SUPFAM" id="SSF51621">
    <property type="entry name" value="Phosphoenolpyruvate/pyruvate domain"/>
    <property type="match status" value="1"/>
</dbReference>
<dbReference type="InterPro" id="IPR040442">
    <property type="entry name" value="Pyrv_kinase-like_dom_sf"/>
</dbReference>
<organism evidence="1 2">
    <name type="scientific">Streptomyces hazeniae</name>
    <dbReference type="NCBI Taxonomy" id="3075538"/>
    <lineage>
        <taxon>Bacteria</taxon>
        <taxon>Bacillati</taxon>
        <taxon>Actinomycetota</taxon>
        <taxon>Actinomycetes</taxon>
        <taxon>Kitasatosporales</taxon>
        <taxon>Streptomycetaceae</taxon>
        <taxon>Streptomyces</taxon>
    </lineage>
</organism>
<proteinExistence type="predicted"/>
<protein>
    <submittedName>
        <fullName evidence="1">Isocitrate lyase/phosphoenolpyruvate mutase family protein</fullName>
    </submittedName>
</protein>
<dbReference type="EMBL" id="JAVREQ010000028">
    <property type="protein sequence ID" value="MDT0381965.1"/>
    <property type="molecule type" value="Genomic_DNA"/>
</dbReference>
<dbReference type="RefSeq" id="WP_311675611.1">
    <property type="nucleotide sequence ID" value="NZ_JAVREQ010000028.1"/>
</dbReference>
<dbReference type="InterPro" id="IPR039556">
    <property type="entry name" value="ICL/PEPM"/>
</dbReference>
<dbReference type="Gene3D" id="3.20.20.60">
    <property type="entry name" value="Phosphoenolpyruvate-binding domains"/>
    <property type="match status" value="1"/>
</dbReference>
<dbReference type="Proteomes" id="UP001183414">
    <property type="component" value="Unassembled WGS sequence"/>
</dbReference>
<dbReference type="PANTHER" id="PTHR42905">
    <property type="entry name" value="PHOSPHOENOLPYRUVATE CARBOXYLASE"/>
    <property type="match status" value="1"/>
</dbReference>
<evidence type="ECO:0000313" key="2">
    <source>
        <dbReference type="Proteomes" id="UP001183414"/>
    </source>
</evidence>
<sequence length="269" mass="27374">MTASPRTSARTDSTARAAERAAELRRLHHDPAILVLVNAWDVASARAVAEVPGCRAVATASAAIAACHGCPDGEHIPADLMLDAVERIAAAVDLPVTADLEAGYGDVDRTIRRAVRAGVAGANLEDGMRPTAESAERVATAVRAGAAEGVPLVLNARTDCYLRGDGRPAADLLADATARGLAYLEAGADCVFVPGCTDEEAVAALAERFGPGRLSLLGTPGAPSPERLAELGAARVSYGPFPHRRMLGALAEEAAALLGGDDGEGPTGG</sequence>
<keyword evidence="2" id="KW-1185">Reference proteome</keyword>
<gene>
    <name evidence="1" type="ORF">RM572_24695</name>
</gene>
<dbReference type="GO" id="GO:0016829">
    <property type="term" value="F:lyase activity"/>
    <property type="evidence" value="ECO:0007669"/>
    <property type="project" value="UniProtKB-KW"/>
</dbReference>
<name>A0ABU2NYA5_9ACTN</name>
<evidence type="ECO:0000313" key="1">
    <source>
        <dbReference type="EMBL" id="MDT0381965.1"/>
    </source>
</evidence>
<dbReference type="PANTHER" id="PTHR42905:SF16">
    <property type="entry name" value="CARBOXYPHOSPHONOENOLPYRUVATE PHOSPHONOMUTASE-LIKE PROTEIN (AFU_ORTHOLOGUE AFUA_5G07230)"/>
    <property type="match status" value="1"/>
</dbReference>
<dbReference type="Pfam" id="PF13714">
    <property type="entry name" value="PEP_mutase"/>
    <property type="match status" value="1"/>
</dbReference>
<comment type="caution">
    <text evidence="1">The sequence shown here is derived from an EMBL/GenBank/DDBJ whole genome shotgun (WGS) entry which is preliminary data.</text>
</comment>
<keyword evidence="1" id="KW-0456">Lyase</keyword>
<dbReference type="CDD" id="cd00377">
    <property type="entry name" value="ICL_PEPM"/>
    <property type="match status" value="1"/>
</dbReference>
<reference evidence="2" key="1">
    <citation type="submission" date="2023-07" db="EMBL/GenBank/DDBJ databases">
        <title>30 novel species of actinomycetes from the DSMZ collection.</title>
        <authorList>
            <person name="Nouioui I."/>
        </authorList>
    </citation>
    <scope>NUCLEOTIDE SEQUENCE [LARGE SCALE GENOMIC DNA]</scope>
    <source>
        <strain evidence="2">DSM 42041</strain>
    </source>
</reference>
<accession>A0ABU2NYA5</accession>
<dbReference type="InterPro" id="IPR015813">
    <property type="entry name" value="Pyrv/PenolPyrv_kinase-like_dom"/>
</dbReference>